<dbReference type="PANTHER" id="PTHR31531">
    <property type="entry name" value="E3 UBIQUITIN-PROTEIN LIGASE E3D FAMILY MEMBER"/>
    <property type="match status" value="1"/>
</dbReference>
<evidence type="ECO:0000256" key="7">
    <source>
        <dbReference type="ARBA" id="ARBA00053831"/>
    </source>
</evidence>
<evidence type="ECO:0000256" key="1">
    <source>
        <dbReference type="ARBA" id="ARBA00000885"/>
    </source>
</evidence>
<dbReference type="GO" id="GO:0043161">
    <property type="term" value="P:proteasome-mediated ubiquitin-dependent protein catabolic process"/>
    <property type="evidence" value="ECO:0000318"/>
    <property type="project" value="GO_Central"/>
</dbReference>
<dbReference type="GO" id="GO:0000151">
    <property type="term" value="C:ubiquitin ligase complex"/>
    <property type="evidence" value="ECO:0000318"/>
    <property type="project" value="GO_Central"/>
</dbReference>
<dbReference type="GeneTree" id="ENSGT00390000003986"/>
<comment type="subunit">
    <text evidence="8">Interacts with UBE2C/UbcH10 (E2 ubiquitin-conjugating enzyme). In vitro, interacts with cyclin-B.</text>
</comment>
<reference evidence="9" key="2">
    <citation type="submission" date="2025-08" db="UniProtKB">
        <authorList>
            <consortium name="Ensembl"/>
        </authorList>
    </citation>
    <scope>IDENTIFICATION</scope>
</reference>
<keyword evidence="10" id="KW-1185">Reference proteome</keyword>
<dbReference type="GO" id="GO:0008428">
    <property type="term" value="F:ribonuclease inhibitor activity"/>
    <property type="evidence" value="ECO:0007669"/>
    <property type="project" value="Ensembl"/>
</dbReference>
<dbReference type="InterPro" id="IPR019193">
    <property type="entry name" value="UBQ-conj_enz_E2-bd_prot"/>
</dbReference>
<dbReference type="InParanoid" id="A0A5F8HGR7"/>
<dbReference type="GO" id="GO:0005829">
    <property type="term" value="C:cytosol"/>
    <property type="evidence" value="ECO:0000318"/>
    <property type="project" value="GO_Central"/>
</dbReference>
<reference evidence="9 10" key="1">
    <citation type="journal article" date="2007" name="Nature">
        <title>Genome of the marsupial Monodelphis domestica reveals innovation in non-coding sequences.</title>
        <authorList>
            <person name="Mikkelsen T.S."/>
            <person name="Wakefield M.J."/>
            <person name="Aken B."/>
            <person name="Amemiya C.T."/>
            <person name="Chang J.L."/>
            <person name="Duke S."/>
            <person name="Garber M."/>
            <person name="Gentles A.J."/>
            <person name="Goodstadt L."/>
            <person name="Heger A."/>
            <person name="Jurka J."/>
            <person name="Kamal M."/>
            <person name="Mauceli E."/>
            <person name="Searle S.M."/>
            <person name="Sharpe T."/>
            <person name="Baker M.L."/>
            <person name="Batzer M.A."/>
            <person name="Benos P.V."/>
            <person name="Belov K."/>
            <person name="Clamp M."/>
            <person name="Cook A."/>
            <person name="Cuff J."/>
            <person name="Das R."/>
            <person name="Davidow L."/>
            <person name="Deakin J.E."/>
            <person name="Fazzari M.J."/>
            <person name="Glass J.L."/>
            <person name="Grabherr M."/>
            <person name="Greally J.M."/>
            <person name="Gu W."/>
            <person name="Hore T.A."/>
            <person name="Huttley G.A."/>
            <person name="Kleber M."/>
            <person name="Jirtle R.L."/>
            <person name="Koina E."/>
            <person name="Lee J.T."/>
            <person name="Mahony S."/>
            <person name="Marra M.A."/>
            <person name="Miller R.D."/>
            <person name="Nicholls R.D."/>
            <person name="Oda M."/>
            <person name="Papenfuss A.T."/>
            <person name="Parra Z.E."/>
            <person name="Pollock D.D."/>
            <person name="Ray D.A."/>
            <person name="Schein J.E."/>
            <person name="Speed T.P."/>
            <person name="Thompson K."/>
            <person name="VandeBerg J.L."/>
            <person name="Wade C.M."/>
            <person name="Walker J.A."/>
            <person name="Waters P.D."/>
            <person name="Webber C."/>
            <person name="Weidman J.R."/>
            <person name="Xie X."/>
            <person name="Zody M.C."/>
            <person name="Baldwin J."/>
            <person name="Abdouelleil A."/>
            <person name="Abdulkadir J."/>
            <person name="Abebe A."/>
            <person name="Abera B."/>
            <person name="Abreu J."/>
            <person name="Acer S.C."/>
            <person name="Aftuck L."/>
            <person name="Alexander A."/>
            <person name="An P."/>
            <person name="Anderson E."/>
            <person name="Anderson S."/>
            <person name="Arachi H."/>
            <person name="Azer M."/>
            <person name="Bachantsang P."/>
            <person name="Barry A."/>
            <person name="Bayul T."/>
            <person name="Berlin A."/>
            <person name="Bessette D."/>
            <person name="Bloom T."/>
            <person name="Bloom T."/>
            <person name="Boguslavskiy L."/>
            <person name="Bonnet C."/>
            <person name="Boukhgalter B."/>
            <person name="Bourzgui I."/>
            <person name="Brown A."/>
            <person name="Cahill P."/>
            <person name="Channer S."/>
            <person name="Cheshatsang Y."/>
            <person name="Chuda L."/>
            <person name="Citroen M."/>
            <person name="Collymore A."/>
            <person name="Cooke P."/>
            <person name="Costello M."/>
            <person name="D'Aco K."/>
            <person name="Daza R."/>
            <person name="De Haan G."/>
            <person name="DeGray S."/>
            <person name="DeMaso C."/>
            <person name="Dhargay N."/>
            <person name="Dooley K."/>
            <person name="Dooley E."/>
            <person name="Doricent M."/>
            <person name="Dorje P."/>
            <person name="Dorjee K."/>
            <person name="Dupes A."/>
            <person name="Elong R."/>
            <person name="Falk J."/>
            <person name="Farina A."/>
            <person name="Faro S."/>
            <person name="Ferguson D."/>
            <person name="Fisher S."/>
            <person name="Foley C.D."/>
            <person name="Franke A."/>
            <person name="Friedrich D."/>
            <person name="Gadbois L."/>
            <person name="Gearin G."/>
            <person name="Gearin C.R."/>
            <person name="Giannoukos G."/>
            <person name="Goode T."/>
            <person name="Graham J."/>
            <person name="Grandbois E."/>
            <person name="Grewal S."/>
            <person name="Gyaltsen K."/>
            <person name="Hafez N."/>
            <person name="Hagos B."/>
            <person name="Hall J."/>
            <person name="Henson C."/>
            <person name="Hollinger A."/>
            <person name="Honan T."/>
            <person name="Huard M.D."/>
            <person name="Hughes L."/>
            <person name="Hurhula B."/>
            <person name="Husby M.E."/>
            <person name="Kamat A."/>
            <person name="Kanga B."/>
            <person name="Kashin S."/>
            <person name="Khazanovich D."/>
            <person name="Kisner P."/>
            <person name="Lance K."/>
            <person name="Lara M."/>
            <person name="Lee W."/>
            <person name="Lennon N."/>
            <person name="Letendre F."/>
            <person name="LeVine R."/>
            <person name="Lipovsky A."/>
            <person name="Liu X."/>
            <person name="Liu J."/>
            <person name="Liu S."/>
            <person name="Lokyitsang T."/>
            <person name="Lokyitsang Y."/>
            <person name="Lubonja R."/>
            <person name="Lui A."/>
            <person name="MacDonald P."/>
            <person name="Magnisalis V."/>
            <person name="Maru K."/>
            <person name="Matthews C."/>
            <person name="McCusker W."/>
            <person name="McDonough S."/>
            <person name="Mehta T."/>
            <person name="Meldrim J."/>
            <person name="Meneus L."/>
            <person name="Mihai O."/>
            <person name="Mihalev A."/>
            <person name="Mihova T."/>
            <person name="Mittelman R."/>
            <person name="Mlenga V."/>
            <person name="Montmayeur A."/>
            <person name="Mulrain L."/>
            <person name="Navidi A."/>
            <person name="Naylor J."/>
            <person name="Negash T."/>
            <person name="Nguyen T."/>
            <person name="Nguyen N."/>
            <person name="Nicol R."/>
            <person name="Norbu C."/>
            <person name="Norbu N."/>
            <person name="Novod N."/>
            <person name="O'Neill B."/>
            <person name="Osman S."/>
            <person name="Markiewicz E."/>
            <person name="Oyono O.L."/>
            <person name="Patti C."/>
            <person name="Phunkhang P."/>
            <person name="Pierre F."/>
            <person name="Priest M."/>
            <person name="Raghuraman S."/>
            <person name="Rege F."/>
            <person name="Reyes R."/>
            <person name="Rise C."/>
            <person name="Rogov P."/>
            <person name="Ross K."/>
            <person name="Ryan E."/>
            <person name="Settipalli S."/>
            <person name="Shea T."/>
            <person name="Sherpa N."/>
            <person name="Shi L."/>
            <person name="Shih D."/>
            <person name="Sparrow T."/>
            <person name="Spaulding J."/>
            <person name="Stalker J."/>
            <person name="Stange-Thomann N."/>
            <person name="Stavropoulos S."/>
            <person name="Stone C."/>
            <person name="Strader C."/>
            <person name="Tesfaye S."/>
            <person name="Thomson T."/>
            <person name="Thoulutsang Y."/>
            <person name="Thoulutsang D."/>
            <person name="Topham K."/>
            <person name="Topping I."/>
            <person name="Tsamla T."/>
            <person name="Vassiliev H."/>
            <person name="Vo A."/>
            <person name="Wangchuk T."/>
            <person name="Wangdi T."/>
            <person name="Weiand M."/>
            <person name="Wilkinson J."/>
            <person name="Wilson A."/>
            <person name="Yadav S."/>
            <person name="Young G."/>
            <person name="Yu Q."/>
            <person name="Zembek L."/>
            <person name="Zhong D."/>
            <person name="Zimmer A."/>
            <person name="Zwirko Z."/>
            <person name="Jaffe D.B."/>
            <person name="Alvarez P."/>
            <person name="Brockman W."/>
            <person name="Butler J."/>
            <person name="Chin C."/>
            <person name="Gnerre S."/>
            <person name="MacCallum I."/>
            <person name="Graves J.A."/>
            <person name="Ponting C.P."/>
            <person name="Breen M."/>
            <person name="Samollow P.B."/>
            <person name="Lander E.S."/>
            <person name="Lindblad-Toh K."/>
        </authorList>
    </citation>
    <scope>NUCLEOTIDE SEQUENCE [LARGE SCALE GENOMIC DNA]</scope>
</reference>
<dbReference type="GO" id="GO:0005634">
    <property type="term" value="C:nucleus"/>
    <property type="evidence" value="ECO:0000318"/>
    <property type="project" value="GO_Central"/>
</dbReference>
<name>A0A5F8HGR7_MONDO</name>
<dbReference type="Pfam" id="PF09814">
    <property type="entry name" value="HECT_2"/>
    <property type="match status" value="1"/>
</dbReference>
<evidence type="ECO:0000256" key="2">
    <source>
        <dbReference type="ARBA" id="ARBA00012485"/>
    </source>
</evidence>
<accession>A0A5F8HGR7</accession>
<dbReference type="GO" id="GO:0030332">
    <property type="term" value="F:cyclin binding"/>
    <property type="evidence" value="ECO:0000318"/>
    <property type="project" value="GO_Central"/>
</dbReference>
<evidence type="ECO:0000256" key="6">
    <source>
        <dbReference type="ARBA" id="ARBA00032298"/>
    </source>
</evidence>
<evidence type="ECO:0000256" key="5">
    <source>
        <dbReference type="ARBA" id="ARBA00032234"/>
    </source>
</evidence>
<reference evidence="9" key="3">
    <citation type="submission" date="2025-09" db="UniProtKB">
        <authorList>
            <consortium name="Ensembl"/>
        </authorList>
    </citation>
    <scope>IDENTIFICATION</scope>
</reference>
<dbReference type="GO" id="GO:0051865">
    <property type="term" value="P:protein autoubiquitination"/>
    <property type="evidence" value="ECO:0000318"/>
    <property type="project" value="GO_Central"/>
</dbReference>
<dbReference type="EC" id="2.3.2.26" evidence="2"/>
<dbReference type="PANTHER" id="PTHR31531:SF2">
    <property type="entry name" value="E3 UBIQUITIN-PROTEIN LIGASE E3D"/>
    <property type="match status" value="1"/>
</dbReference>
<dbReference type="GO" id="GO:0061630">
    <property type="term" value="F:ubiquitin protein ligase activity"/>
    <property type="evidence" value="ECO:0000318"/>
    <property type="project" value="GO_Central"/>
</dbReference>
<evidence type="ECO:0000313" key="9">
    <source>
        <dbReference type="Ensembl" id="ENSMODP00000059019.1"/>
    </source>
</evidence>
<dbReference type="GO" id="GO:0031624">
    <property type="term" value="F:ubiquitin conjugating enzyme binding"/>
    <property type="evidence" value="ECO:0000318"/>
    <property type="project" value="GO_Central"/>
</dbReference>
<sequence length="431" mass="48664">MDIFLEIRKRLQSALLIIREPKQGSLPMDVSLTPSVLKMKTLEQCREIKFPAEVRLVPSSLRGLQYISGDGIHMRLLVQADLNKKLVTALNQSLQAQKCYVFHCQTCGEIIVKERKLLRVLPLPSENWNALVEEWCCHPDPFANKPLHPGENDCFIGDTHLLVNVRSDSCIPGPEIAQAETHQLSESHLESKPKANTKIICKRCKAMLGETDSSGTTKFYITEIIIQPSGRDFDMIPRSQFVQSVIAQCLVELSSARSTFRFTVQGHDGKTYILVWLLNSDSLLIESLRNSESIQKFSLFEGMESLDSNNIGIRNAVKVLFHPCIKNRNIELSSSWENDIGVHSLVLPSQTCLELLLILLRSNHSLPPSLQYMNSFQVLVSQRNLMSLNICPKSFQRNSSVCQLFTQVGVSFCARCCVYKDKIKMIPALIF</sequence>
<proteinExistence type="predicted"/>
<dbReference type="FunCoup" id="A0A5F8HGR7">
    <property type="interactions" value="1058"/>
</dbReference>
<evidence type="ECO:0000256" key="4">
    <source>
        <dbReference type="ARBA" id="ARBA00029737"/>
    </source>
</evidence>
<gene>
    <name evidence="9" type="primary">UBE3D</name>
</gene>
<comment type="function">
    <text evidence="7">E3 ubiquitin-protein ligase which accepts ubiquitin from specific E2 ubiquitin-conjugating enzymes, and transfers it to substrates, generally promoting their degradation by the proteasome. Independently of its E3 ubiquitin-protein ligase activity, acts as an inhibitor of CPSF3 endonuclease activity by blocking CPSF3 active site.</text>
</comment>
<protein>
    <recommendedName>
        <fullName evidence="3">E3 ubiquitin-protein ligase E3D</fullName>
        <ecNumber evidence="2">2.3.2.26</ecNumber>
    </recommendedName>
    <alternativeName>
        <fullName evidence="6">HECT-type E3 ubiquitin transferase E3D</fullName>
    </alternativeName>
    <alternativeName>
        <fullName evidence="5">UbcH10-binding protein with a HECT-like domain</fullName>
    </alternativeName>
    <alternativeName>
        <fullName evidence="4">Ubiquitin-conjugating enzyme E2C-binding protein</fullName>
    </alternativeName>
</protein>
<dbReference type="STRING" id="13616.ENSMODP00000059019"/>
<dbReference type="Proteomes" id="UP000002280">
    <property type="component" value="Chromosome 2"/>
</dbReference>
<dbReference type="Ensembl" id="ENSMODT00000086239.1">
    <property type="protein sequence ID" value="ENSMODP00000059019.1"/>
    <property type="gene ID" value="ENSMODG00000018395.4"/>
</dbReference>
<comment type="catalytic activity">
    <reaction evidence="1">
        <text>S-ubiquitinyl-[E2 ubiquitin-conjugating enzyme]-L-cysteine + [acceptor protein]-L-lysine = [E2 ubiquitin-conjugating enzyme]-L-cysteine + N(6)-ubiquitinyl-[acceptor protein]-L-lysine.</text>
        <dbReference type="EC" id="2.3.2.26"/>
    </reaction>
</comment>
<evidence type="ECO:0000313" key="10">
    <source>
        <dbReference type="Proteomes" id="UP000002280"/>
    </source>
</evidence>
<evidence type="ECO:0000256" key="3">
    <source>
        <dbReference type="ARBA" id="ARBA00013646"/>
    </source>
</evidence>
<dbReference type="GO" id="GO:0006513">
    <property type="term" value="P:protein monoubiquitination"/>
    <property type="evidence" value="ECO:0000318"/>
    <property type="project" value="GO_Central"/>
</dbReference>
<organism evidence="9 10">
    <name type="scientific">Monodelphis domestica</name>
    <name type="common">Gray short-tailed opossum</name>
    <dbReference type="NCBI Taxonomy" id="13616"/>
    <lineage>
        <taxon>Eukaryota</taxon>
        <taxon>Metazoa</taxon>
        <taxon>Chordata</taxon>
        <taxon>Craniata</taxon>
        <taxon>Vertebrata</taxon>
        <taxon>Euteleostomi</taxon>
        <taxon>Mammalia</taxon>
        <taxon>Metatheria</taxon>
        <taxon>Didelphimorphia</taxon>
        <taxon>Didelphidae</taxon>
        <taxon>Monodelphis</taxon>
    </lineage>
</organism>
<evidence type="ECO:0000256" key="8">
    <source>
        <dbReference type="ARBA" id="ARBA00064185"/>
    </source>
</evidence>
<dbReference type="GO" id="GO:0000209">
    <property type="term" value="P:protein polyubiquitination"/>
    <property type="evidence" value="ECO:0000318"/>
    <property type="project" value="GO_Central"/>
</dbReference>
<dbReference type="Bgee" id="ENSMODG00000018395">
    <property type="expression patterns" value="Expressed in blood and 20 other cell types or tissues"/>
</dbReference>
<dbReference type="AlphaFoldDB" id="A0A5F8HGR7"/>